<keyword evidence="3" id="KW-0645">Protease</keyword>
<dbReference type="Pfam" id="PF00326">
    <property type="entry name" value="Peptidase_S9"/>
    <property type="match status" value="1"/>
</dbReference>
<feature type="domain" description="Peptidase S9 prolyl oligopeptidase catalytic" evidence="6">
    <location>
        <begin position="446"/>
        <end position="640"/>
    </location>
</feature>
<dbReference type="PANTHER" id="PTHR42776:SF27">
    <property type="entry name" value="DIPEPTIDYL PEPTIDASE FAMILY MEMBER 6"/>
    <property type="match status" value="1"/>
</dbReference>
<dbReference type="Pfam" id="PF10294">
    <property type="entry name" value="Methyltransf_16"/>
    <property type="match status" value="1"/>
</dbReference>
<dbReference type="SUPFAM" id="SSF82171">
    <property type="entry name" value="DPP6 N-terminal domain-like"/>
    <property type="match status" value="1"/>
</dbReference>
<dbReference type="Gene3D" id="2.120.10.30">
    <property type="entry name" value="TolB, C-terminal domain"/>
    <property type="match status" value="2"/>
</dbReference>
<dbReference type="AlphaFoldDB" id="A0A9P7H3B5"/>
<dbReference type="EMBL" id="JAGPUO010000009">
    <property type="protein sequence ID" value="KAG5660380.1"/>
    <property type="molecule type" value="Genomic_DNA"/>
</dbReference>
<dbReference type="Pfam" id="PF07676">
    <property type="entry name" value="PD40"/>
    <property type="match status" value="2"/>
</dbReference>
<proteinExistence type="inferred from homology"/>
<dbReference type="SUPFAM" id="SSF53335">
    <property type="entry name" value="S-adenosyl-L-methionine-dependent methyltransferases"/>
    <property type="match status" value="1"/>
</dbReference>
<keyword evidence="8" id="KW-1185">Reference proteome</keyword>
<dbReference type="GO" id="GO:0008757">
    <property type="term" value="F:S-adenosylmethionine-dependent methyltransferase activity"/>
    <property type="evidence" value="ECO:0007669"/>
    <property type="project" value="UniProtKB-ARBA"/>
</dbReference>
<evidence type="ECO:0000313" key="7">
    <source>
        <dbReference type="EMBL" id="KAG5660380.1"/>
    </source>
</evidence>
<dbReference type="Gene3D" id="3.40.50.150">
    <property type="entry name" value="Vaccinia Virus protein VP39"/>
    <property type="match status" value="1"/>
</dbReference>
<dbReference type="SUPFAM" id="SSF53474">
    <property type="entry name" value="alpha/beta-Hydrolases"/>
    <property type="match status" value="1"/>
</dbReference>
<dbReference type="InterPro" id="IPR029063">
    <property type="entry name" value="SAM-dependent_MTases_sf"/>
</dbReference>
<comment type="similarity">
    <text evidence="1">Belongs to the peptidase S9C family.</text>
</comment>
<protein>
    <recommendedName>
        <fullName evidence="4">Dipeptidyl-peptidase V</fullName>
    </recommendedName>
</protein>
<dbReference type="CDD" id="cd02440">
    <property type="entry name" value="AdoMet_MTases"/>
    <property type="match status" value="1"/>
</dbReference>
<sequence>MAQSTTSSSFDKDLAQAICDLEVPKRLKISPDGQKVLYSTSLLASQRKAKNGVSTLWLASSTEANSSRKLTSGLFNDTSPTWHPSGNQVAFLSDRAKPGESSAIWLMRLDGGDAISITSTDNAEDIETFEFSPSGEIIAYVSPDEKSQDRKDKEEKEEPDPEVWGERWEHARLRLVDVKSHETKVLVEGDQHVGEIAWSPDGKSLAFFTAENPDIEEPFLTGMTISTVNVETGEINKLCTVMNEPYDLTWAPDGQIYFITGTPSDKDAGGRSVYKIDPKAAETDFVKVACGVDDDAADLIVVGGKLLVNRAVRLVDIVSELGGEDVFIENEELWVWDISMNPETDKTILVAGLSDANTPYDVFVMEAGKDRIKLSNHGKPVEDHSFGTCTVLTCQSADGEVELDGLYLTPTSQAIDGKPAEPLPTFVIIHGGPTSRDCDSFDATGFNWAPYILSQGYGVLLPQYRGSSGRGEKFASYSMGGQGKYDYADVISITDNAIKEGFADSKKLIVGGWSQGGLITYICSVRNGLHGLGWRFNACIAGAGVCDIESLVMTSDLGSTYERELAGGEATWTLPKEDTTRRQGSALWEVFGAVEHTRRTGEAVIPPMLILHGEEDVRCPFSQAEGFRRALRTHGLPSYEISPKLTITSNLKKDLIPLKPITIMATQNTSAPSKTIHEFLQRHPEVKTGPQAKAELEVIHDTGDTFCEITQIFDNTILHQDYDGDSRRRVFALALVNDALALARYKEEAGDEDVSCGCKSREKEGPEHSLHESIVVVKEAECEEHKELDEPNPDCSAYVFNTLGYLAAIYCPLSFPFSLQLDKKHSLVEPVDSGYTSENEDGNEEQTPATIRADPYEKTFTERWLTGFISRAESLPIFTSEETSQRALDQAAYIFESLFAAALDEDDQNSPFMRQFSFETLIPGQEKQQIQVQLNDGLAGTNDTDFEDVGLQSWGASIVFSDMMCATPKRFGLTDLSLTSHTRIIELGAGTGLVSLVLGKLIPALGIKDSRIIATDYHPAVLENLQSNIAINYPEDIVKPVETCPLDWADFSQDAPFDVPATMLFATDVVYAPEHACWLRDCATQLLSDNGVFWLLVTIRPNGKFAGIGDTVEAAFTAADRPCGRTGQRLDILQREKLDKRSGVGRGDESHYELFRIGWA</sequence>
<dbReference type="InterPro" id="IPR029058">
    <property type="entry name" value="AB_hydrolase_fold"/>
</dbReference>
<organism evidence="7 8">
    <name type="scientific">Fusarium avenaceum</name>
    <dbReference type="NCBI Taxonomy" id="40199"/>
    <lineage>
        <taxon>Eukaryota</taxon>
        <taxon>Fungi</taxon>
        <taxon>Dikarya</taxon>
        <taxon>Ascomycota</taxon>
        <taxon>Pezizomycotina</taxon>
        <taxon>Sordariomycetes</taxon>
        <taxon>Hypocreomycetidae</taxon>
        <taxon>Hypocreales</taxon>
        <taxon>Nectriaceae</taxon>
        <taxon>Fusarium</taxon>
        <taxon>Fusarium tricinctum species complex</taxon>
    </lineage>
</organism>
<keyword evidence="3" id="KW-0720">Serine protease</keyword>
<accession>A0A9P7H3B5</accession>
<dbReference type="InterPro" id="IPR001375">
    <property type="entry name" value="Peptidase_S9_cat"/>
</dbReference>
<evidence type="ECO:0000256" key="4">
    <source>
        <dbReference type="ARBA" id="ARBA00032829"/>
    </source>
</evidence>
<gene>
    <name evidence="7" type="ORF">KAF25_002986</name>
</gene>
<comment type="caution">
    <text evidence="7">The sequence shown here is derived from an EMBL/GenBank/DDBJ whole genome shotgun (WGS) entry which is preliminary data.</text>
</comment>
<evidence type="ECO:0000256" key="2">
    <source>
        <dbReference type="ARBA" id="ARBA00022801"/>
    </source>
</evidence>
<dbReference type="InterPro" id="IPR019410">
    <property type="entry name" value="Methyltransf_16"/>
</dbReference>
<dbReference type="GO" id="GO:0004252">
    <property type="term" value="F:serine-type endopeptidase activity"/>
    <property type="evidence" value="ECO:0007669"/>
    <property type="project" value="TreeGrafter"/>
</dbReference>
<dbReference type="InterPro" id="IPR011042">
    <property type="entry name" value="6-blade_b-propeller_TolB-like"/>
</dbReference>
<dbReference type="PANTHER" id="PTHR42776">
    <property type="entry name" value="SERINE PEPTIDASE S9 FAMILY MEMBER"/>
    <property type="match status" value="1"/>
</dbReference>
<dbReference type="GO" id="GO:0006508">
    <property type="term" value="P:proteolysis"/>
    <property type="evidence" value="ECO:0007669"/>
    <property type="project" value="InterPro"/>
</dbReference>
<dbReference type="Gene3D" id="3.40.50.1820">
    <property type="entry name" value="alpha/beta hydrolase"/>
    <property type="match status" value="1"/>
</dbReference>
<feature type="region of interest" description="Disordered" evidence="5">
    <location>
        <begin position="141"/>
        <end position="163"/>
    </location>
</feature>
<name>A0A9P7H3B5_9HYPO</name>
<evidence type="ECO:0000259" key="6">
    <source>
        <dbReference type="Pfam" id="PF00326"/>
    </source>
</evidence>
<dbReference type="Proteomes" id="UP000782241">
    <property type="component" value="Unassembled WGS sequence"/>
</dbReference>
<evidence type="ECO:0000313" key="8">
    <source>
        <dbReference type="Proteomes" id="UP000782241"/>
    </source>
</evidence>
<dbReference type="InterPro" id="IPR011659">
    <property type="entry name" value="WD40"/>
</dbReference>
<keyword evidence="2" id="KW-0378">Hydrolase</keyword>
<feature type="compositionally biased region" description="Basic and acidic residues" evidence="5">
    <location>
        <begin position="143"/>
        <end position="156"/>
    </location>
</feature>
<evidence type="ECO:0000256" key="1">
    <source>
        <dbReference type="ARBA" id="ARBA00010040"/>
    </source>
</evidence>
<evidence type="ECO:0000256" key="3">
    <source>
        <dbReference type="ARBA" id="ARBA00022825"/>
    </source>
</evidence>
<reference evidence="7" key="1">
    <citation type="submission" date="2021-04" db="EMBL/GenBank/DDBJ databases">
        <title>Draft genome of Fusarium avenaceum strain F156N33, isolated from an atmospheric sample in Virginia.</title>
        <authorList>
            <person name="Yang S."/>
            <person name="Vinatzer B.A."/>
            <person name="Coleman J."/>
        </authorList>
    </citation>
    <scope>NUCLEOTIDE SEQUENCE</scope>
    <source>
        <strain evidence="7">F156N33</strain>
    </source>
</reference>
<evidence type="ECO:0000256" key="5">
    <source>
        <dbReference type="SAM" id="MobiDB-lite"/>
    </source>
</evidence>